<dbReference type="GeneID" id="24116342"/>
<protein>
    <recommendedName>
        <fullName evidence="10">Flagellar protein FliL</fullName>
    </recommendedName>
</protein>
<name>A0A080NVI5_DELAC</name>
<dbReference type="PANTHER" id="PTHR35091">
    <property type="entry name" value="FLAGELLAR PROTEIN FLIL"/>
    <property type="match status" value="1"/>
</dbReference>
<keyword evidence="13" id="KW-0282">Flagellum</keyword>
<feature type="region of interest" description="Disordered" evidence="11">
    <location>
        <begin position="147"/>
        <end position="178"/>
    </location>
</feature>
<keyword evidence="4" id="KW-1003">Cell membrane</keyword>
<comment type="subcellular location">
    <subcellularLocation>
        <location evidence="10">Cell inner membrane</location>
    </subcellularLocation>
    <subcellularLocation>
        <location evidence="2">Cell membrane</location>
        <topology evidence="2">Single-pass membrane protein</topology>
    </subcellularLocation>
</comment>
<evidence type="ECO:0000313" key="12">
    <source>
        <dbReference type="EMBL" id="MDX4957690.1"/>
    </source>
</evidence>
<reference evidence="12" key="2">
    <citation type="submission" date="2023-11" db="EMBL/GenBank/DDBJ databases">
        <title>Identification and selenium tolerance of Delftia acidovorans R3-25.</title>
        <authorList>
            <person name="Zhang S."/>
            <person name="Liu Y."/>
            <person name="Guo Y."/>
        </authorList>
    </citation>
    <scope>NUCLEOTIDE SEQUENCE</scope>
    <source>
        <strain evidence="12">R3-25</strain>
    </source>
</reference>
<proteinExistence type="inferred from homology"/>
<dbReference type="Proteomes" id="UP000594778">
    <property type="component" value="Chromosome"/>
</dbReference>
<dbReference type="InterPro" id="IPR005503">
    <property type="entry name" value="FliL"/>
</dbReference>
<gene>
    <name evidence="13" type="ORF">I6G66_23355</name>
    <name evidence="12" type="ORF">SGN30_30090</name>
</gene>
<keyword evidence="13" id="KW-0969">Cilium</keyword>
<dbReference type="OMA" id="YWRMQQH"/>
<evidence type="ECO:0000256" key="9">
    <source>
        <dbReference type="ARBA" id="ARBA00023136"/>
    </source>
</evidence>
<keyword evidence="9 10" id="KW-0472">Membrane</keyword>
<dbReference type="Proteomes" id="UP001287445">
    <property type="component" value="Unassembled WGS sequence"/>
</dbReference>
<organism evidence="13 14">
    <name type="scientific">Delftia acidovorans</name>
    <name type="common">Pseudomonas acidovorans</name>
    <name type="synonym">Comamonas acidovorans</name>
    <dbReference type="NCBI Taxonomy" id="80866"/>
    <lineage>
        <taxon>Bacteria</taxon>
        <taxon>Pseudomonadati</taxon>
        <taxon>Pseudomonadota</taxon>
        <taxon>Betaproteobacteria</taxon>
        <taxon>Burkholderiales</taxon>
        <taxon>Comamonadaceae</taxon>
        <taxon>Delftia</taxon>
    </lineage>
</organism>
<evidence type="ECO:0000256" key="1">
    <source>
        <dbReference type="ARBA" id="ARBA00002254"/>
    </source>
</evidence>
<keyword evidence="7 10" id="KW-0283">Flagellar rotation</keyword>
<evidence type="ECO:0000256" key="8">
    <source>
        <dbReference type="ARBA" id="ARBA00022989"/>
    </source>
</evidence>
<comment type="function">
    <text evidence="1 10">Controls the rotational direction of flagella during chemotaxis.</text>
</comment>
<evidence type="ECO:0000256" key="11">
    <source>
        <dbReference type="SAM" id="MobiDB-lite"/>
    </source>
</evidence>
<dbReference type="EMBL" id="JAWWMZ010000019">
    <property type="protein sequence ID" value="MDX4957690.1"/>
    <property type="molecule type" value="Genomic_DNA"/>
</dbReference>
<evidence type="ECO:0000256" key="6">
    <source>
        <dbReference type="ARBA" id="ARBA00022692"/>
    </source>
</evidence>
<comment type="similarity">
    <text evidence="3 10">Belongs to the FliL family.</text>
</comment>
<dbReference type="PANTHER" id="PTHR35091:SF2">
    <property type="entry name" value="FLAGELLAR PROTEIN FLIL"/>
    <property type="match status" value="1"/>
</dbReference>
<evidence type="ECO:0000256" key="7">
    <source>
        <dbReference type="ARBA" id="ARBA00022779"/>
    </source>
</evidence>
<keyword evidence="10" id="KW-0997">Cell inner membrane</keyword>
<evidence type="ECO:0000313" key="14">
    <source>
        <dbReference type="Proteomes" id="UP000594778"/>
    </source>
</evidence>
<evidence type="ECO:0000256" key="3">
    <source>
        <dbReference type="ARBA" id="ARBA00008281"/>
    </source>
</evidence>
<dbReference type="GO" id="GO:0005886">
    <property type="term" value="C:plasma membrane"/>
    <property type="evidence" value="ECO:0007669"/>
    <property type="project" value="UniProtKB-SubCell"/>
</dbReference>
<dbReference type="GO" id="GO:0009425">
    <property type="term" value="C:bacterial-type flagellum basal body"/>
    <property type="evidence" value="ECO:0007669"/>
    <property type="project" value="InterPro"/>
</dbReference>
<reference evidence="13 14" key="1">
    <citation type="submission" date="2020-12" db="EMBL/GenBank/DDBJ databases">
        <title>FDA dAtabase for Regulatory Grade micrObial Sequences (FDA-ARGOS): Supporting development and validation of Infectious Disease Dx tests.</title>
        <authorList>
            <person name="Sproer C."/>
            <person name="Gronow S."/>
            <person name="Severitt S."/>
            <person name="Schroder I."/>
            <person name="Tallon L."/>
            <person name="Sadzewicz L."/>
            <person name="Zhao X."/>
            <person name="Boylan J."/>
            <person name="Ott S."/>
            <person name="Bowen H."/>
            <person name="Vavikolanu K."/>
            <person name="Mehta A."/>
            <person name="Aluvathingal J."/>
            <person name="Nadendla S."/>
            <person name="Lowell S."/>
            <person name="Myers T."/>
            <person name="Yan Y."/>
            <person name="Sichtig H."/>
        </authorList>
    </citation>
    <scope>NUCLEOTIDE SEQUENCE [LARGE SCALE GENOMIC DNA]</scope>
    <source>
        <strain evidence="13 14">FDAARGOS_909</strain>
    </source>
</reference>
<dbReference type="GO" id="GO:0006935">
    <property type="term" value="P:chemotaxis"/>
    <property type="evidence" value="ECO:0007669"/>
    <property type="project" value="UniProtKB-KW"/>
</dbReference>
<dbReference type="GO" id="GO:0071978">
    <property type="term" value="P:bacterial-type flagellum-dependent swarming motility"/>
    <property type="evidence" value="ECO:0007669"/>
    <property type="project" value="TreeGrafter"/>
</dbReference>
<evidence type="ECO:0000256" key="2">
    <source>
        <dbReference type="ARBA" id="ARBA00004162"/>
    </source>
</evidence>
<keyword evidence="5 10" id="KW-0145">Chemotaxis</keyword>
<dbReference type="RefSeq" id="WP_012202576.1">
    <property type="nucleotide sequence ID" value="NZ_CAGKLB010000035.1"/>
</dbReference>
<keyword evidence="8 10" id="KW-1133">Transmembrane helix</keyword>
<evidence type="ECO:0000313" key="13">
    <source>
        <dbReference type="EMBL" id="QPS07201.1"/>
    </source>
</evidence>
<keyword evidence="6 10" id="KW-0812">Transmembrane</keyword>
<sequence>MSATPNAANNAAPAPAKGKKLIVLIVIIAVLAIGAAAAFILLSKRHSSGDEEEGSASKAAVTVPTFLPLDNLVVNLSDTGGDRFVQIGITLELADEKTATTVKQYLPSIRNGILMLVSQRTAEELLEREGKERLAADVLNEVSAPLGYGNQAKAKKRSRDEDAEDEDGERRRSSAGKNPVRRVLFSSFIIQ</sequence>
<dbReference type="EMBL" id="CP065668">
    <property type="protein sequence ID" value="QPS07201.1"/>
    <property type="molecule type" value="Genomic_DNA"/>
</dbReference>
<evidence type="ECO:0000256" key="4">
    <source>
        <dbReference type="ARBA" id="ARBA00022475"/>
    </source>
</evidence>
<evidence type="ECO:0000256" key="10">
    <source>
        <dbReference type="RuleBase" id="RU364125"/>
    </source>
</evidence>
<evidence type="ECO:0000256" key="5">
    <source>
        <dbReference type="ARBA" id="ARBA00022500"/>
    </source>
</evidence>
<feature type="transmembrane region" description="Helical" evidence="10">
    <location>
        <begin position="21"/>
        <end position="42"/>
    </location>
</feature>
<dbReference type="Pfam" id="PF03748">
    <property type="entry name" value="FliL"/>
    <property type="match status" value="1"/>
</dbReference>
<dbReference type="AlphaFoldDB" id="A0A080NVI5"/>
<accession>A0A080NVI5</accession>
<keyword evidence="13" id="KW-0966">Cell projection</keyword>